<keyword evidence="1" id="KW-0472">Membrane</keyword>
<organism evidence="2 3">
    <name type="scientific">Microbacterium bovistercoris</name>
    <dbReference type="NCBI Taxonomy" id="2293570"/>
    <lineage>
        <taxon>Bacteria</taxon>
        <taxon>Bacillati</taxon>
        <taxon>Actinomycetota</taxon>
        <taxon>Actinomycetes</taxon>
        <taxon>Micrococcales</taxon>
        <taxon>Microbacteriaceae</taxon>
        <taxon>Microbacterium</taxon>
    </lineage>
</organism>
<feature type="transmembrane region" description="Helical" evidence="1">
    <location>
        <begin position="12"/>
        <end position="31"/>
    </location>
</feature>
<evidence type="ECO:0000256" key="1">
    <source>
        <dbReference type="SAM" id="Phobius"/>
    </source>
</evidence>
<dbReference type="Proteomes" id="UP000262172">
    <property type="component" value="Unassembled WGS sequence"/>
</dbReference>
<protein>
    <submittedName>
        <fullName evidence="2">Uncharacterized protein</fullName>
    </submittedName>
</protein>
<keyword evidence="3" id="KW-1185">Reference proteome</keyword>
<dbReference type="AlphaFoldDB" id="A0A371NS08"/>
<dbReference type="EMBL" id="QUAB01000044">
    <property type="protein sequence ID" value="REJ05001.1"/>
    <property type="molecule type" value="Genomic_DNA"/>
</dbReference>
<proteinExistence type="predicted"/>
<sequence length="147" mass="15604">MCVIRAPRGGASCPVGGTFAFALPMIWFQTYFSIWEPAPLPASEQIGRYEFAATGALLVVAASLAVALVARRRGLAWLTGIALLFALAAAFVFQIPAGRFVPERVAPTPYNTTGCFGTSGDCPGRLSKKSANVGEGFVTDRVAEYLR</sequence>
<evidence type="ECO:0000313" key="2">
    <source>
        <dbReference type="EMBL" id="REJ05001.1"/>
    </source>
</evidence>
<keyword evidence="1" id="KW-1133">Transmembrane helix</keyword>
<accession>A0A371NS08</accession>
<keyword evidence="1" id="KW-0812">Transmembrane</keyword>
<gene>
    <name evidence="2" type="ORF">DY023_12195</name>
</gene>
<feature type="transmembrane region" description="Helical" evidence="1">
    <location>
        <begin position="75"/>
        <end position="95"/>
    </location>
</feature>
<comment type="caution">
    <text evidence="2">The sequence shown here is derived from an EMBL/GenBank/DDBJ whole genome shotgun (WGS) entry which is preliminary data.</text>
</comment>
<feature type="transmembrane region" description="Helical" evidence="1">
    <location>
        <begin position="51"/>
        <end position="70"/>
    </location>
</feature>
<reference evidence="2 3" key="1">
    <citation type="submission" date="2018-08" db="EMBL/GenBank/DDBJ databases">
        <title>Isolation, diversity and antifungal activity of Actinobacteria from cow dung.</title>
        <authorList>
            <person name="Ling L."/>
        </authorList>
    </citation>
    <scope>NUCLEOTIDE SEQUENCE [LARGE SCALE GENOMIC DNA]</scope>
    <source>
        <strain evidence="2 3">NEAU-LLE</strain>
    </source>
</reference>
<name>A0A371NS08_9MICO</name>
<evidence type="ECO:0000313" key="3">
    <source>
        <dbReference type="Proteomes" id="UP000262172"/>
    </source>
</evidence>